<dbReference type="InterPro" id="IPR029055">
    <property type="entry name" value="Ntn_hydrolases_N"/>
</dbReference>
<evidence type="ECO:0000256" key="1">
    <source>
        <dbReference type="ARBA" id="ARBA00022679"/>
    </source>
</evidence>
<dbReference type="InterPro" id="IPR017932">
    <property type="entry name" value="GATase_2_dom"/>
</dbReference>
<dbReference type="AlphaFoldDB" id="A0A7R9FTU7"/>
<dbReference type="GO" id="GO:0016740">
    <property type="term" value="F:transferase activity"/>
    <property type="evidence" value="ECO:0007669"/>
    <property type="project" value="UniProtKB-KW"/>
</dbReference>
<dbReference type="Proteomes" id="UP000677054">
    <property type="component" value="Unassembled WGS sequence"/>
</dbReference>
<dbReference type="SUPFAM" id="SSF53271">
    <property type="entry name" value="PRTase-like"/>
    <property type="match status" value="1"/>
</dbReference>
<feature type="non-terminal residue" evidence="4">
    <location>
        <position position="134"/>
    </location>
</feature>
<evidence type="ECO:0000313" key="4">
    <source>
        <dbReference type="EMBL" id="CAD7254712.1"/>
    </source>
</evidence>
<evidence type="ECO:0000313" key="5">
    <source>
        <dbReference type="Proteomes" id="UP000677054"/>
    </source>
</evidence>
<dbReference type="Gene3D" id="3.60.20.10">
    <property type="entry name" value="Glutamine Phosphoribosylpyrophosphate, subunit 1, domain 1"/>
    <property type="match status" value="2"/>
</dbReference>
<dbReference type="EMBL" id="LR911523">
    <property type="protein sequence ID" value="CAD7254712.1"/>
    <property type="molecule type" value="Genomic_DNA"/>
</dbReference>
<keyword evidence="2" id="KW-0315">Glutamine amidotransferase</keyword>
<feature type="domain" description="Glutamine amidotransferase type-2" evidence="3">
    <location>
        <begin position="2"/>
        <end position="134"/>
    </location>
</feature>
<reference evidence="4" key="1">
    <citation type="submission" date="2020-11" db="EMBL/GenBank/DDBJ databases">
        <authorList>
            <person name="Tran Van P."/>
        </authorList>
    </citation>
    <scope>NUCLEOTIDE SEQUENCE</scope>
</reference>
<gene>
    <name evidence="4" type="ORF">DSTB1V02_LOCUS14458</name>
</gene>
<protein>
    <recommendedName>
        <fullName evidence="3">Glutamine amidotransferase type-2 domain-containing protein</fullName>
    </recommendedName>
</protein>
<dbReference type="EMBL" id="CAJPEV010012005">
    <property type="protein sequence ID" value="CAG0906369.1"/>
    <property type="molecule type" value="Genomic_DNA"/>
</dbReference>
<dbReference type="Gene3D" id="3.40.50.2020">
    <property type="match status" value="1"/>
</dbReference>
<organism evidence="4">
    <name type="scientific">Darwinula stevensoni</name>
    <dbReference type="NCBI Taxonomy" id="69355"/>
    <lineage>
        <taxon>Eukaryota</taxon>
        <taxon>Metazoa</taxon>
        <taxon>Ecdysozoa</taxon>
        <taxon>Arthropoda</taxon>
        <taxon>Crustacea</taxon>
        <taxon>Oligostraca</taxon>
        <taxon>Ostracoda</taxon>
        <taxon>Podocopa</taxon>
        <taxon>Podocopida</taxon>
        <taxon>Darwinulocopina</taxon>
        <taxon>Darwinuloidea</taxon>
        <taxon>Darwinulidae</taxon>
        <taxon>Darwinula</taxon>
    </lineage>
</organism>
<dbReference type="PANTHER" id="PTHR11907">
    <property type="entry name" value="AMIDOPHOSPHORIBOSYLTRANSFERASE"/>
    <property type="match status" value="1"/>
</dbReference>
<accession>A0A7R9FTU7</accession>
<keyword evidence="1" id="KW-0808">Transferase</keyword>
<sequence>MCGVVGVVSKQPVNQLLYDALLLLQHRGQDAAGIVTEQNGETLYFDLDGKVHSEVIPGHLHSPCLFEYVYLARPDSSIDGVSVYEARLKMGNYLAKQIERVIDPKDIDVVMPIPDSSRPAAMQVALALGIDYRE</sequence>
<proteinExistence type="predicted"/>
<dbReference type="SUPFAM" id="SSF56235">
    <property type="entry name" value="N-terminal nucleophile aminohydrolases (Ntn hydrolases)"/>
    <property type="match status" value="1"/>
</dbReference>
<dbReference type="InterPro" id="IPR029057">
    <property type="entry name" value="PRTase-like"/>
</dbReference>
<dbReference type="PROSITE" id="PS51278">
    <property type="entry name" value="GATASE_TYPE_2"/>
    <property type="match status" value="1"/>
</dbReference>
<dbReference type="OrthoDB" id="2331182at2759"/>
<evidence type="ECO:0000256" key="2">
    <source>
        <dbReference type="ARBA" id="ARBA00022962"/>
    </source>
</evidence>
<name>A0A7R9FTU7_9CRUS</name>
<keyword evidence="5" id="KW-1185">Reference proteome</keyword>
<evidence type="ECO:0000259" key="3">
    <source>
        <dbReference type="PROSITE" id="PS51278"/>
    </source>
</evidence>